<dbReference type="RefSeq" id="XP_062779763.1">
    <property type="nucleotide sequence ID" value="XM_062923712.1"/>
</dbReference>
<dbReference type="AlphaFoldDB" id="A0AAX4IIB3"/>
<accession>A0AAX4IIB3</accession>
<dbReference type="KEGG" id="cdet:87944056"/>
<proteinExistence type="predicted"/>
<organism evidence="2 3">
    <name type="scientific">Colletotrichum destructivum</name>
    <dbReference type="NCBI Taxonomy" id="34406"/>
    <lineage>
        <taxon>Eukaryota</taxon>
        <taxon>Fungi</taxon>
        <taxon>Dikarya</taxon>
        <taxon>Ascomycota</taxon>
        <taxon>Pezizomycotina</taxon>
        <taxon>Sordariomycetes</taxon>
        <taxon>Hypocreomycetidae</taxon>
        <taxon>Glomerellales</taxon>
        <taxon>Glomerellaceae</taxon>
        <taxon>Colletotrichum</taxon>
        <taxon>Colletotrichum destructivum species complex</taxon>
    </lineage>
</organism>
<sequence length="103" mass="11307">MSILLRSVLFSTIPKTNLTVQCPPYGTGCRLATWSTVRGLKPAVCISEPQYHTPNTVSRFTELHEALGLSLDLPRRQSLSRQFVGSFSNDPSHAVPESPLPAE</sequence>
<evidence type="ECO:0000256" key="1">
    <source>
        <dbReference type="SAM" id="MobiDB-lite"/>
    </source>
</evidence>
<keyword evidence="3" id="KW-1185">Reference proteome</keyword>
<name>A0AAX4IIB3_9PEZI</name>
<dbReference type="GeneID" id="87944056"/>
<reference evidence="3" key="1">
    <citation type="journal article" date="2023" name="bioRxiv">
        <title>Complete genome of the Medicago anthracnose fungus, Colletotrichum destructivum, reveals a mini-chromosome-like region within a core chromosome.</title>
        <authorList>
            <person name="Lapalu N."/>
            <person name="Simon A."/>
            <person name="Lu A."/>
            <person name="Plaumann P.-L."/>
            <person name="Amselem J."/>
            <person name="Pigne S."/>
            <person name="Auger A."/>
            <person name="Koch C."/>
            <person name="Dallery J.-F."/>
            <person name="O'Connell R.J."/>
        </authorList>
    </citation>
    <scope>NUCLEOTIDE SEQUENCE [LARGE SCALE GENOMIC DNA]</scope>
    <source>
        <strain evidence="3">CBS 520.97</strain>
    </source>
</reference>
<evidence type="ECO:0000313" key="3">
    <source>
        <dbReference type="Proteomes" id="UP001322277"/>
    </source>
</evidence>
<dbReference type="EMBL" id="CP137308">
    <property type="protein sequence ID" value="WQF82539.1"/>
    <property type="molecule type" value="Genomic_DNA"/>
</dbReference>
<feature type="region of interest" description="Disordered" evidence="1">
    <location>
        <begin position="84"/>
        <end position="103"/>
    </location>
</feature>
<gene>
    <name evidence="2" type="ORF">CDEST_07553</name>
</gene>
<dbReference type="Proteomes" id="UP001322277">
    <property type="component" value="Chromosome 4"/>
</dbReference>
<evidence type="ECO:0000313" key="2">
    <source>
        <dbReference type="EMBL" id="WQF82539.1"/>
    </source>
</evidence>
<protein>
    <submittedName>
        <fullName evidence="2">Uncharacterized protein</fullName>
    </submittedName>
</protein>